<dbReference type="InterPro" id="IPR001123">
    <property type="entry name" value="LeuE-type"/>
</dbReference>
<keyword evidence="3 6" id="KW-0812">Transmembrane</keyword>
<protein>
    <submittedName>
        <fullName evidence="7">Homoserine/homoserine lactone efflux protein</fullName>
    </submittedName>
</protein>
<evidence type="ECO:0000256" key="6">
    <source>
        <dbReference type="SAM" id="Phobius"/>
    </source>
</evidence>
<keyword evidence="5 6" id="KW-0472">Membrane</keyword>
<dbReference type="PANTHER" id="PTHR30086">
    <property type="entry name" value="ARGININE EXPORTER PROTEIN ARGO"/>
    <property type="match status" value="1"/>
</dbReference>
<evidence type="ECO:0000256" key="1">
    <source>
        <dbReference type="ARBA" id="ARBA00004651"/>
    </source>
</evidence>
<comment type="caution">
    <text evidence="7">The sequence shown here is derived from an EMBL/GenBank/DDBJ whole genome shotgun (WGS) entry which is preliminary data.</text>
</comment>
<comment type="subcellular location">
    <subcellularLocation>
        <location evidence="1">Cell membrane</location>
        <topology evidence="1">Multi-pass membrane protein</topology>
    </subcellularLocation>
</comment>
<feature type="transmembrane region" description="Helical" evidence="6">
    <location>
        <begin position="65"/>
        <end position="88"/>
    </location>
</feature>
<organism evidence="7">
    <name type="scientific">hydrocarbon metagenome</name>
    <dbReference type="NCBI Taxonomy" id="938273"/>
    <lineage>
        <taxon>unclassified sequences</taxon>
        <taxon>metagenomes</taxon>
        <taxon>ecological metagenomes</taxon>
    </lineage>
</organism>
<reference evidence="7" key="1">
    <citation type="journal article" date="2015" name="Proc. Natl. Acad. Sci. U.S.A.">
        <title>Networks of energetic and metabolic interactions define dynamics in microbial communities.</title>
        <authorList>
            <person name="Embree M."/>
            <person name="Liu J.K."/>
            <person name="Al-Bassam M.M."/>
            <person name="Zengler K."/>
        </authorList>
    </citation>
    <scope>NUCLEOTIDE SEQUENCE</scope>
</reference>
<evidence type="ECO:0000256" key="5">
    <source>
        <dbReference type="ARBA" id="ARBA00023136"/>
    </source>
</evidence>
<dbReference type="EMBL" id="LNQE01000209">
    <property type="protein sequence ID" value="KUG28525.1"/>
    <property type="molecule type" value="Genomic_DNA"/>
</dbReference>
<gene>
    <name evidence="7" type="ORF">ASZ90_001588</name>
</gene>
<evidence type="ECO:0000256" key="2">
    <source>
        <dbReference type="ARBA" id="ARBA00022475"/>
    </source>
</evidence>
<dbReference type="Pfam" id="PF01810">
    <property type="entry name" value="LysE"/>
    <property type="match status" value="1"/>
</dbReference>
<dbReference type="GO" id="GO:0015171">
    <property type="term" value="F:amino acid transmembrane transporter activity"/>
    <property type="evidence" value="ECO:0007669"/>
    <property type="project" value="TreeGrafter"/>
</dbReference>
<sequence>MPVELYLAFVAASIVILVIPGPTVMLLISRGLSDGKRNVLPLVAGVALGDLTAITLSMLGLGALLAASATLFTVVKWIGAAYLVWLGVKMIREKGGVAAVDPLAAKKARFAQAFCVTVLNPKTIMFFIAFLPQFVSQNYPVPPQLVLLGATFTLLGVVNSYMYARLAASAGCRLTRPGVVAAIRKTGGGVLVGAGVLTAAMRRVG</sequence>
<feature type="transmembrane region" description="Helical" evidence="6">
    <location>
        <begin position="6"/>
        <end position="27"/>
    </location>
</feature>
<dbReference type="GO" id="GO:0005886">
    <property type="term" value="C:plasma membrane"/>
    <property type="evidence" value="ECO:0007669"/>
    <property type="project" value="UniProtKB-SubCell"/>
</dbReference>
<evidence type="ECO:0000256" key="3">
    <source>
        <dbReference type="ARBA" id="ARBA00022692"/>
    </source>
</evidence>
<proteinExistence type="predicted"/>
<dbReference type="PIRSF" id="PIRSF006324">
    <property type="entry name" value="LeuE"/>
    <property type="match status" value="1"/>
</dbReference>
<accession>A0A0W8G5Y2</accession>
<dbReference type="AlphaFoldDB" id="A0A0W8G5Y2"/>
<dbReference type="PANTHER" id="PTHR30086:SF20">
    <property type="entry name" value="ARGININE EXPORTER PROTEIN ARGO-RELATED"/>
    <property type="match status" value="1"/>
</dbReference>
<feature type="transmembrane region" description="Helical" evidence="6">
    <location>
        <begin position="39"/>
        <end position="59"/>
    </location>
</feature>
<name>A0A0W8G5Y2_9ZZZZ</name>
<evidence type="ECO:0000313" key="7">
    <source>
        <dbReference type="EMBL" id="KUG28525.1"/>
    </source>
</evidence>
<feature type="transmembrane region" description="Helical" evidence="6">
    <location>
        <begin position="144"/>
        <end position="164"/>
    </location>
</feature>
<evidence type="ECO:0000256" key="4">
    <source>
        <dbReference type="ARBA" id="ARBA00022989"/>
    </source>
</evidence>
<feature type="transmembrane region" description="Helical" evidence="6">
    <location>
        <begin position="109"/>
        <end position="132"/>
    </location>
</feature>
<keyword evidence="2" id="KW-1003">Cell membrane</keyword>
<keyword evidence="4 6" id="KW-1133">Transmembrane helix</keyword>